<reference evidence="3 4" key="1">
    <citation type="journal article" date="2016" name="Nat. Commun.">
        <title>Ectomycorrhizal ecology is imprinted in the genome of the dominant symbiotic fungus Cenococcum geophilum.</title>
        <authorList>
            <consortium name="DOE Joint Genome Institute"/>
            <person name="Peter M."/>
            <person name="Kohler A."/>
            <person name="Ohm R.A."/>
            <person name="Kuo A."/>
            <person name="Krutzmann J."/>
            <person name="Morin E."/>
            <person name="Arend M."/>
            <person name="Barry K.W."/>
            <person name="Binder M."/>
            <person name="Choi C."/>
            <person name="Clum A."/>
            <person name="Copeland A."/>
            <person name="Grisel N."/>
            <person name="Haridas S."/>
            <person name="Kipfer T."/>
            <person name="LaButti K."/>
            <person name="Lindquist E."/>
            <person name="Lipzen A."/>
            <person name="Maire R."/>
            <person name="Meier B."/>
            <person name="Mihaltcheva S."/>
            <person name="Molinier V."/>
            <person name="Murat C."/>
            <person name="Poggeler S."/>
            <person name="Quandt C.A."/>
            <person name="Sperisen C."/>
            <person name="Tritt A."/>
            <person name="Tisserant E."/>
            <person name="Crous P.W."/>
            <person name="Henrissat B."/>
            <person name="Nehls U."/>
            <person name="Egli S."/>
            <person name="Spatafora J.W."/>
            <person name="Grigoriev I.V."/>
            <person name="Martin F.M."/>
        </authorList>
    </citation>
    <scope>NUCLEOTIDE SEQUENCE [LARGE SCALE GENOMIC DNA]</scope>
    <source>
        <strain evidence="3 4">CBS 459.81</strain>
    </source>
</reference>
<dbReference type="AlphaFoldDB" id="A0A8E2JA75"/>
<dbReference type="GO" id="GO:0006629">
    <property type="term" value="P:lipid metabolic process"/>
    <property type="evidence" value="ECO:0007669"/>
    <property type="project" value="TreeGrafter"/>
</dbReference>
<dbReference type="GO" id="GO:0016788">
    <property type="term" value="F:hydrolase activity, acting on ester bonds"/>
    <property type="evidence" value="ECO:0007669"/>
    <property type="project" value="InterPro"/>
</dbReference>
<accession>A0A8E2JA75</accession>
<dbReference type="OrthoDB" id="21678at2759"/>
<gene>
    <name evidence="3" type="ORF">K432DRAFT_179716</name>
</gene>
<dbReference type="PANTHER" id="PTHR37981">
    <property type="entry name" value="LIPASE 2"/>
    <property type="match status" value="1"/>
</dbReference>
<organism evidence="3 4">
    <name type="scientific">Lepidopterella palustris CBS 459.81</name>
    <dbReference type="NCBI Taxonomy" id="1314670"/>
    <lineage>
        <taxon>Eukaryota</taxon>
        <taxon>Fungi</taxon>
        <taxon>Dikarya</taxon>
        <taxon>Ascomycota</taxon>
        <taxon>Pezizomycotina</taxon>
        <taxon>Dothideomycetes</taxon>
        <taxon>Pleosporomycetidae</taxon>
        <taxon>Mytilinidiales</taxon>
        <taxon>Argynnaceae</taxon>
        <taxon>Lepidopterella</taxon>
    </lineage>
</organism>
<proteinExistence type="predicted"/>
<evidence type="ECO:0000259" key="2">
    <source>
        <dbReference type="Pfam" id="PF13472"/>
    </source>
</evidence>
<dbReference type="Gene3D" id="3.40.50.1110">
    <property type="entry name" value="SGNH hydrolase"/>
    <property type="match status" value="1"/>
</dbReference>
<sequence>MPAFRMLPLVLITTALFVVLSRFTVKNQTVTQSPIQSYSPPDRHGADFSWIQKLASIGDSYASGIGAGNRVEFHCSRYNNSYPYVLNSDGFLGRNSNRTHQNLACSGATTAAVVKKQIPALDDDLDVVTVSAGGNDVGFIKFLNYCIYQFFVSSANDCEKVINNIWTKIEYELPANIAGLLDALKPKVEKKNGTILYTGYARFFGIDDNTCDNVSWSVWDYESAAAKQYLTLERRKALNDMTLAVNRRIKEAVEKAGPNVYYIDYDYYVANSRGRYCEAGVIEPDPNRVGLQFYEWNAVDPGENETGLAKLGGKVPKGSFEGSIAQWVDKTLQEHPQWKFGPGKNERIVFNEKTLNLDDIKDAAIWVFPHLCRIFHPKPSLHWLIANLMLDKIAKAAAERMESGRKRFGLEL</sequence>
<dbReference type="InterPro" id="IPR036514">
    <property type="entry name" value="SGNH_hydro_sf"/>
</dbReference>
<evidence type="ECO:0000313" key="3">
    <source>
        <dbReference type="EMBL" id="OCK75119.1"/>
    </source>
</evidence>
<dbReference type="InterPro" id="IPR013830">
    <property type="entry name" value="SGNH_hydro"/>
</dbReference>
<dbReference type="SUPFAM" id="SSF52266">
    <property type="entry name" value="SGNH hydrolase"/>
    <property type="match status" value="1"/>
</dbReference>
<keyword evidence="3" id="KW-0378">Hydrolase</keyword>
<evidence type="ECO:0000256" key="1">
    <source>
        <dbReference type="SAM" id="SignalP"/>
    </source>
</evidence>
<feature type="chain" id="PRO_5034601933" evidence="1">
    <location>
        <begin position="22"/>
        <end position="412"/>
    </location>
</feature>
<keyword evidence="4" id="KW-1185">Reference proteome</keyword>
<feature type="domain" description="SGNH hydrolase-type esterase" evidence="2">
    <location>
        <begin position="57"/>
        <end position="275"/>
    </location>
</feature>
<dbReference type="InterPro" id="IPR037460">
    <property type="entry name" value="SEST-like"/>
</dbReference>
<keyword evidence="1" id="KW-0732">Signal</keyword>
<dbReference type="Pfam" id="PF13472">
    <property type="entry name" value="Lipase_GDSL_2"/>
    <property type="match status" value="1"/>
</dbReference>
<dbReference type="CDD" id="cd01823">
    <property type="entry name" value="SEST_like"/>
    <property type="match status" value="1"/>
</dbReference>
<protein>
    <submittedName>
        <fullName evidence="3">SGNH hydrolase</fullName>
    </submittedName>
</protein>
<dbReference type="EMBL" id="KV745361">
    <property type="protein sequence ID" value="OCK75119.1"/>
    <property type="molecule type" value="Genomic_DNA"/>
</dbReference>
<name>A0A8E2JA75_9PEZI</name>
<evidence type="ECO:0000313" key="4">
    <source>
        <dbReference type="Proteomes" id="UP000250266"/>
    </source>
</evidence>
<feature type="signal peptide" evidence="1">
    <location>
        <begin position="1"/>
        <end position="21"/>
    </location>
</feature>
<dbReference type="PANTHER" id="PTHR37981:SF1">
    <property type="entry name" value="SGNH HYDROLASE-TYPE ESTERASE DOMAIN-CONTAINING PROTEIN"/>
    <property type="match status" value="1"/>
</dbReference>
<dbReference type="Proteomes" id="UP000250266">
    <property type="component" value="Unassembled WGS sequence"/>
</dbReference>